<keyword evidence="1" id="KW-0472">Membrane</keyword>
<feature type="transmembrane region" description="Helical" evidence="1">
    <location>
        <begin position="136"/>
        <end position="154"/>
    </location>
</feature>
<feature type="transmembrane region" description="Helical" evidence="1">
    <location>
        <begin position="160"/>
        <end position="180"/>
    </location>
</feature>
<organism evidence="2 3">
    <name type="scientific">Paracoccus sulfuroxidans</name>
    <dbReference type="NCBI Taxonomy" id="384678"/>
    <lineage>
        <taxon>Bacteria</taxon>
        <taxon>Pseudomonadati</taxon>
        <taxon>Pseudomonadota</taxon>
        <taxon>Alphaproteobacteria</taxon>
        <taxon>Rhodobacterales</taxon>
        <taxon>Paracoccaceae</taxon>
        <taxon>Paracoccus</taxon>
    </lineage>
</organism>
<comment type="caution">
    <text evidence="2">The sequence shown here is derived from an EMBL/GenBank/DDBJ whole genome shotgun (WGS) entry which is preliminary data.</text>
</comment>
<proteinExistence type="predicted"/>
<feature type="transmembrane region" description="Helical" evidence="1">
    <location>
        <begin position="38"/>
        <end position="57"/>
    </location>
</feature>
<keyword evidence="1" id="KW-1133">Transmembrane helix</keyword>
<dbReference type="AlphaFoldDB" id="A0A562NC18"/>
<accession>A0A562NC18</accession>
<keyword evidence="1" id="KW-0812">Transmembrane</keyword>
<feature type="transmembrane region" description="Helical" evidence="1">
    <location>
        <begin position="106"/>
        <end position="129"/>
    </location>
</feature>
<dbReference type="OrthoDB" id="9933632at2"/>
<evidence type="ECO:0000256" key="1">
    <source>
        <dbReference type="SAM" id="Phobius"/>
    </source>
</evidence>
<feature type="transmembrane region" description="Helical" evidence="1">
    <location>
        <begin position="64"/>
        <end position="86"/>
    </location>
</feature>
<dbReference type="RefSeq" id="WP_145399552.1">
    <property type="nucleotide sequence ID" value="NZ_VLKU01000013.1"/>
</dbReference>
<protein>
    <submittedName>
        <fullName evidence="2">Uncharacterized protein</fullName>
    </submittedName>
</protein>
<name>A0A562NC18_9RHOB</name>
<evidence type="ECO:0000313" key="3">
    <source>
        <dbReference type="Proteomes" id="UP000316225"/>
    </source>
</evidence>
<reference evidence="2 3" key="1">
    <citation type="journal article" date="2015" name="Stand. Genomic Sci.">
        <title>Genomic Encyclopedia of Bacterial and Archaeal Type Strains, Phase III: the genomes of soil and plant-associated and newly described type strains.</title>
        <authorList>
            <person name="Whitman W.B."/>
            <person name="Woyke T."/>
            <person name="Klenk H.P."/>
            <person name="Zhou Y."/>
            <person name="Lilburn T.G."/>
            <person name="Beck B.J."/>
            <person name="De Vos P."/>
            <person name="Vandamme P."/>
            <person name="Eisen J.A."/>
            <person name="Garrity G."/>
            <person name="Hugenholtz P."/>
            <person name="Kyrpides N.C."/>
        </authorList>
    </citation>
    <scope>NUCLEOTIDE SEQUENCE [LARGE SCALE GENOMIC DNA]</scope>
    <source>
        <strain evidence="2 3">CGMCC 1.5364</strain>
    </source>
</reference>
<evidence type="ECO:0000313" key="2">
    <source>
        <dbReference type="EMBL" id="TWI29667.1"/>
    </source>
</evidence>
<keyword evidence="3" id="KW-1185">Reference proteome</keyword>
<sequence>MVSNWFFKISGTALILSGAAYAIDTALDAYLPASSPGLGALVPLLGLLGFPGFWLSLKTGPRDGLALGALVLGMLGLAGLVIVTFLNNRLFPDLPPDTRMQILTAIRPELLVIGLTFLASALCLLPVALRSDRRNALGAVLYALGAIPVSLPPLMPPQLVNAGGLAVAAGLILWGIGLIAGAEARSAAAVPARA</sequence>
<dbReference type="EMBL" id="VLKU01000013">
    <property type="protein sequence ID" value="TWI29667.1"/>
    <property type="molecule type" value="Genomic_DNA"/>
</dbReference>
<dbReference type="Proteomes" id="UP000316225">
    <property type="component" value="Unassembled WGS sequence"/>
</dbReference>
<gene>
    <name evidence="2" type="ORF">IQ24_03482</name>
</gene>